<organism evidence="2 3">
    <name type="scientific">Botrimarina hoheduenensis</name>
    <dbReference type="NCBI Taxonomy" id="2528000"/>
    <lineage>
        <taxon>Bacteria</taxon>
        <taxon>Pseudomonadati</taxon>
        <taxon>Planctomycetota</taxon>
        <taxon>Planctomycetia</taxon>
        <taxon>Pirellulales</taxon>
        <taxon>Lacipirellulaceae</taxon>
        <taxon>Botrimarina</taxon>
    </lineage>
</organism>
<evidence type="ECO:0000313" key="3">
    <source>
        <dbReference type="Proteomes" id="UP000318995"/>
    </source>
</evidence>
<dbReference type="InterPro" id="IPR014995">
    <property type="entry name" value="DUF1844"/>
</dbReference>
<dbReference type="EMBL" id="SJPH01000002">
    <property type="protein sequence ID" value="TWT47606.1"/>
    <property type="molecule type" value="Genomic_DNA"/>
</dbReference>
<reference evidence="2 3" key="1">
    <citation type="submission" date="2019-02" db="EMBL/GenBank/DDBJ databases">
        <title>Deep-cultivation of Planctomycetes and their phenomic and genomic characterization uncovers novel biology.</title>
        <authorList>
            <person name="Wiegand S."/>
            <person name="Jogler M."/>
            <person name="Boedeker C."/>
            <person name="Pinto D."/>
            <person name="Vollmers J."/>
            <person name="Rivas-Marin E."/>
            <person name="Kohn T."/>
            <person name="Peeters S.H."/>
            <person name="Heuer A."/>
            <person name="Rast P."/>
            <person name="Oberbeckmann S."/>
            <person name="Bunk B."/>
            <person name="Jeske O."/>
            <person name="Meyerdierks A."/>
            <person name="Storesund J.E."/>
            <person name="Kallscheuer N."/>
            <person name="Luecker S."/>
            <person name="Lage O.M."/>
            <person name="Pohl T."/>
            <person name="Merkel B.J."/>
            <person name="Hornburger P."/>
            <person name="Mueller R.-W."/>
            <person name="Bruemmer F."/>
            <person name="Labrenz M."/>
            <person name="Spormann A.M."/>
            <person name="Op Den Camp H."/>
            <person name="Overmann J."/>
            <person name="Amann R."/>
            <person name="Jetten M.S.M."/>
            <person name="Mascher T."/>
            <person name="Medema M.H."/>
            <person name="Devos D.P."/>
            <person name="Kaster A.-K."/>
            <person name="Ovreas L."/>
            <person name="Rohde M."/>
            <person name="Galperin M.Y."/>
            <person name="Jogler C."/>
        </authorList>
    </citation>
    <scope>NUCLEOTIDE SEQUENCE [LARGE SCALE GENOMIC DNA]</scope>
    <source>
        <strain evidence="2 3">Pla111</strain>
    </source>
</reference>
<dbReference type="OrthoDB" id="9799618at2"/>
<feature type="region of interest" description="Disordered" evidence="1">
    <location>
        <begin position="1"/>
        <end position="59"/>
    </location>
</feature>
<dbReference type="RefSeq" id="WP_146572335.1">
    <property type="nucleotide sequence ID" value="NZ_SJPH01000002.1"/>
</dbReference>
<accession>A0A5C5W9R9</accession>
<evidence type="ECO:0000313" key="2">
    <source>
        <dbReference type="EMBL" id="TWT47606.1"/>
    </source>
</evidence>
<evidence type="ECO:0008006" key="4">
    <source>
        <dbReference type="Google" id="ProtNLM"/>
    </source>
</evidence>
<gene>
    <name evidence="2" type="ORF">Pla111_12210</name>
</gene>
<sequence>MSEEKKIIIDEDWKSQVAAEKEAAQQQTTTSEPQTPATGQASASGTPADPPLPPASFGMLLSSLATEAMMAMGHFPHPLTGETTPHREQAKYLIDTIDMLRMKTKGNLSADESAAVEDVLHQLRMAFVTNPAPPQTPAGKFSAES</sequence>
<name>A0A5C5W9R9_9BACT</name>
<proteinExistence type="predicted"/>
<feature type="compositionally biased region" description="Basic and acidic residues" evidence="1">
    <location>
        <begin position="1"/>
        <end position="23"/>
    </location>
</feature>
<keyword evidence="3" id="KW-1185">Reference proteome</keyword>
<dbReference type="Proteomes" id="UP000318995">
    <property type="component" value="Unassembled WGS sequence"/>
</dbReference>
<dbReference type="Pfam" id="PF08899">
    <property type="entry name" value="DUF1844"/>
    <property type="match status" value="1"/>
</dbReference>
<comment type="caution">
    <text evidence="2">The sequence shown here is derived from an EMBL/GenBank/DDBJ whole genome shotgun (WGS) entry which is preliminary data.</text>
</comment>
<feature type="compositionally biased region" description="Low complexity" evidence="1">
    <location>
        <begin position="24"/>
        <end position="38"/>
    </location>
</feature>
<dbReference type="AlphaFoldDB" id="A0A5C5W9R9"/>
<evidence type="ECO:0000256" key="1">
    <source>
        <dbReference type="SAM" id="MobiDB-lite"/>
    </source>
</evidence>
<protein>
    <recommendedName>
        <fullName evidence="4">DUF1844 domain-containing protein</fullName>
    </recommendedName>
</protein>